<dbReference type="EMBL" id="JBBPBN010000004">
    <property type="protein sequence ID" value="KAK9042516.1"/>
    <property type="molecule type" value="Genomic_DNA"/>
</dbReference>
<evidence type="ECO:0000259" key="1">
    <source>
        <dbReference type="PROSITE" id="PS50965"/>
    </source>
</evidence>
<evidence type="ECO:0000313" key="2">
    <source>
        <dbReference type="EMBL" id="KAK9042516.1"/>
    </source>
</evidence>
<dbReference type="PANTHER" id="PTHR35287:SF1">
    <property type="entry name" value="SI:ZFOS-911D5.4"/>
    <property type="match status" value="1"/>
</dbReference>
<dbReference type="PROSITE" id="PS50965">
    <property type="entry name" value="NERD"/>
    <property type="match status" value="1"/>
</dbReference>
<sequence>MWVEVICGFIFYRLFRRFSYGSHDALDLETSGFNAIFSVANRLEKLYGGKVYVGLHIPDADTGSRQNIDIVLVTKGEAAVISVENLAGFVSVNEDGSWTCDGGRTVCHHDPVSEAKEQASVLESYIEQRGVSVPEGYFSYKVVIPNPKFRTYYKKFPSEVITYDQWVQIKPEPKGMFSGWIKGAFRGGKKEMQESFHQQLNFILSTAPMWDRMELKDNKYILGEFLEFKGKQEDILALRIIKRSKVSRLIIQKISMFGLAHSKLQVLYSCRDYRSGGASASEWKEVTVRSSTEVIFQPQNSTEVRKFKISSIKSLSLSA</sequence>
<feature type="domain" description="NERD" evidence="1">
    <location>
        <begin position="31"/>
        <end position="145"/>
    </location>
</feature>
<protein>
    <recommendedName>
        <fullName evidence="1">NERD domain-containing protein</fullName>
    </recommendedName>
</protein>
<evidence type="ECO:0000313" key="3">
    <source>
        <dbReference type="Proteomes" id="UP001396334"/>
    </source>
</evidence>
<dbReference type="Pfam" id="PF08378">
    <property type="entry name" value="NERD"/>
    <property type="match status" value="1"/>
</dbReference>
<organism evidence="2 3">
    <name type="scientific">Hibiscus sabdariffa</name>
    <name type="common">roselle</name>
    <dbReference type="NCBI Taxonomy" id="183260"/>
    <lineage>
        <taxon>Eukaryota</taxon>
        <taxon>Viridiplantae</taxon>
        <taxon>Streptophyta</taxon>
        <taxon>Embryophyta</taxon>
        <taxon>Tracheophyta</taxon>
        <taxon>Spermatophyta</taxon>
        <taxon>Magnoliopsida</taxon>
        <taxon>eudicotyledons</taxon>
        <taxon>Gunneridae</taxon>
        <taxon>Pentapetalae</taxon>
        <taxon>rosids</taxon>
        <taxon>malvids</taxon>
        <taxon>Malvales</taxon>
        <taxon>Malvaceae</taxon>
        <taxon>Malvoideae</taxon>
        <taxon>Hibiscus</taxon>
    </lineage>
</organism>
<proteinExistence type="predicted"/>
<keyword evidence="3" id="KW-1185">Reference proteome</keyword>
<reference evidence="2 3" key="1">
    <citation type="journal article" date="2024" name="G3 (Bethesda)">
        <title>Genome assembly of Hibiscus sabdariffa L. provides insights into metabolisms of medicinal natural products.</title>
        <authorList>
            <person name="Kim T."/>
        </authorList>
    </citation>
    <scope>NUCLEOTIDE SEQUENCE [LARGE SCALE GENOMIC DNA]</scope>
    <source>
        <strain evidence="2">TK-2024</strain>
        <tissue evidence="2">Old leaves</tissue>
    </source>
</reference>
<dbReference type="Proteomes" id="UP001396334">
    <property type="component" value="Unassembled WGS sequence"/>
</dbReference>
<gene>
    <name evidence="2" type="ORF">V6N11_017585</name>
</gene>
<name>A0ABR2TZ09_9ROSI</name>
<comment type="caution">
    <text evidence="2">The sequence shown here is derived from an EMBL/GenBank/DDBJ whole genome shotgun (WGS) entry which is preliminary data.</text>
</comment>
<dbReference type="PANTHER" id="PTHR35287">
    <property type="entry name" value="SI:ZFOS-911D5.4"/>
    <property type="match status" value="1"/>
</dbReference>
<accession>A0ABR2TZ09</accession>
<dbReference type="InterPro" id="IPR011528">
    <property type="entry name" value="NERD"/>
</dbReference>